<dbReference type="InterPro" id="IPR051450">
    <property type="entry name" value="Gfo/Idh/MocA_Oxidoreductases"/>
</dbReference>
<keyword evidence="1" id="KW-0520">NAD</keyword>
<dbReference type="RefSeq" id="WP_146900262.1">
    <property type="nucleotide sequence ID" value="NZ_BAAARM010000001.1"/>
</dbReference>
<dbReference type="InterPro" id="IPR000683">
    <property type="entry name" value="Gfo/Idh/MocA-like_OxRdtase_N"/>
</dbReference>
<gene>
    <name evidence="4" type="ORF">CAE01nite_07790</name>
</gene>
<feature type="domain" description="Gfo/Idh/MocA-like oxidoreductase N-terminal" evidence="2">
    <location>
        <begin position="8"/>
        <end position="109"/>
    </location>
</feature>
<proteinExistence type="predicted"/>
<feature type="domain" description="GFO/IDH/MocA-like oxidoreductase" evidence="3">
    <location>
        <begin position="143"/>
        <end position="247"/>
    </location>
</feature>
<accession>A0A512D990</accession>
<dbReference type="InterPro" id="IPR055170">
    <property type="entry name" value="GFO_IDH_MocA-like_dom"/>
</dbReference>
<protein>
    <recommendedName>
        <fullName evidence="6">Oxidoreductase</fullName>
    </recommendedName>
</protein>
<dbReference type="InterPro" id="IPR036291">
    <property type="entry name" value="NAD(P)-bd_dom_sf"/>
</dbReference>
<evidence type="ECO:0000313" key="5">
    <source>
        <dbReference type="Proteomes" id="UP000321181"/>
    </source>
</evidence>
<evidence type="ECO:0000259" key="2">
    <source>
        <dbReference type="Pfam" id="PF01408"/>
    </source>
</evidence>
<dbReference type="SUPFAM" id="SSF51735">
    <property type="entry name" value="NAD(P)-binding Rossmann-fold domains"/>
    <property type="match status" value="1"/>
</dbReference>
<evidence type="ECO:0008006" key="6">
    <source>
        <dbReference type="Google" id="ProtNLM"/>
    </source>
</evidence>
<dbReference type="PANTHER" id="PTHR43377">
    <property type="entry name" value="BILIVERDIN REDUCTASE A"/>
    <property type="match status" value="1"/>
</dbReference>
<organism evidence="4 5">
    <name type="scientific">Cellulomonas aerilata</name>
    <dbReference type="NCBI Taxonomy" id="515326"/>
    <lineage>
        <taxon>Bacteria</taxon>
        <taxon>Bacillati</taxon>
        <taxon>Actinomycetota</taxon>
        <taxon>Actinomycetes</taxon>
        <taxon>Micrococcales</taxon>
        <taxon>Cellulomonadaceae</taxon>
        <taxon>Cellulomonas</taxon>
    </lineage>
</organism>
<dbReference type="Proteomes" id="UP000321181">
    <property type="component" value="Unassembled WGS sequence"/>
</dbReference>
<dbReference type="SUPFAM" id="SSF55347">
    <property type="entry name" value="Glyceraldehyde-3-phosphate dehydrogenase-like, C-terminal domain"/>
    <property type="match status" value="1"/>
</dbReference>
<reference evidence="4 5" key="1">
    <citation type="submission" date="2019-07" db="EMBL/GenBank/DDBJ databases">
        <title>Whole genome shotgun sequence of Cellulomonas aerilata NBRC 106308.</title>
        <authorList>
            <person name="Hosoyama A."/>
            <person name="Uohara A."/>
            <person name="Ohji S."/>
            <person name="Ichikawa N."/>
        </authorList>
    </citation>
    <scope>NUCLEOTIDE SEQUENCE [LARGE SCALE GENOMIC DNA]</scope>
    <source>
        <strain evidence="4 5">NBRC 106308</strain>
    </source>
</reference>
<evidence type="ECO:0000259" key="3">
    <source>
        <dbReference type="Pfam" id="PF22725"/>
    </source>
</evidence>
<dbReference type="Gene3D" id="3.30.360.10">
    <property type="entry name" value="Dihydrodipicolinate Reductase, domain 2"/>
    <property type="match status" value="1"/>
</dbReference>
<name>A0A512D990_9CELL</name>
<dbReference type="Pfam" id="PF01408">
    <property type="entry name" value="GFO_IDH_MocA"/>
    <property type="match status" value="1"/>
</dbReference>
<sequence length="321" mass="34333">MTATQPPRVAVVGAAGWAGSRHAEAFHELGADVVCLIDPSPRVHELARAVGAVVLGSHADLSPDAVDLVVVSLPSSAQPEVTAELLRRGFRVLVEKPIGSSSDNAAILAEVDGIDESLMVGYTLHQHPAAKELAEWVSSSTVISVSIRSAARKLSLDSWRVAPEEGGVAVVNGIHAIEFVSSLFAGEAEVVSSYASDGLHGASVPDYAAATLAFAGGPLFRLETYWNPWNHSSGLNRNDWSLEVEVIAHEGRRVWSNWEIHAWDRFGSETTRHLPEVDLFLAQAEDALRFARGQSPTVGYRQALRATRLADEVVGLAGARV</sequence>
<dbReference type="EMBL" id="BJYY01000002">
    <property type="protein sequence ID" value="GEO33054.1"/>
    <property type="molecule type" value="Genomic_DNA"/>
</dbReference>
<dbReference type="Gene3D" id="3.40.50.720">
    <property type="entry name" value="NAD(P)-binding Rossmann-like Domain"/>
    <property type="match status" value="1"/>
</dbReference>
<dbReference type="Pfam" id="PF22725">
    <property type="entry name" value="GFO_IDH_MocA_C3"/>
    <property type="match status" value="1"/>
</dbReference>
<keyword evidence="5" id="KW-1185">Reference proteome</keyword>
<comment type="caution">
    <text evidence="4">The sequence shown here is derived from an EMBL/GenBank/DDBJ whole genome shotgun (WGS) entry which is preliminary data.</text>
</comment>
<dbReference type="PANTHER" id="PTHR43377:SF1">
    <property type="entry name" value="BILIVERDIN REDUCTASE A"/>
    <property type="match status" value="1"/>
</dbReference>
<dbReference type="AlphaFoldDB" id="A0A512D990"/>
<dbReference type="OrthoDB" id="4919373at2"/>
<evidence type="ECO:0000313" key="4">
    <source>
        <dbReference type="EMBL" id="GEO33054.1"/>
    </source>
</evidence>
<dbReference type="GO" id="GO:0000166">
    <property type="term" value="F:nucleotide binding"/>
    <property type="evidence" value="ECO:0007669"/>
    <property type="project" value="InterPro"/>
</dbReference>
<evidence type="ECO:0000256" key="1">
    <source>
        <dbReference type="ARBA" id="ARBA00023027"/>
    </source>
</evidence>